<dbReference type="Proteomes" id="UP000887159">
    <property type="component" value="Unassembled WGS sequence"/>
</dbReference>
<evidence type="ECO:0000313" key="2">
    <source>
        <dbReference type="EMBL" id="GFY33255.1"/>
    </source>
</evidence>
<dbReference type="EMBL" id="BMAU01021409">
    <property type="protein sequence ID" value="GFY33255.1"/>
    <property type="molecule type" value="Genomic_DNA"/>
</dbReference>
<comment type="caution">
    <text evidence="2">The sequence shown here is derived from an EMBL/GenBank/DDBJ whole genome shotgun (WGS) entry which is preliminary data.</text>
</comment>
<feature type="region of interest" description="Disordered" evidence="1">
    <location>
        <begin position="116"/>
        <end position="146"/>
    </location>
</feature>
<keyword evidence="3" id="KW-1185">Reference proteome</keyword>
<name>A0A8X7BJ83_TRICX</name>
<sequence length="190" mass="21919">MNFEHYFLRIDWPFGGITLRVEHPKGVLLETKFRPEMNFLSRALSFLDKFFNAACALSKECNAQRFFRVRPKATEKSKVRDIRGISVVEDDVETWMTCEAECCGFQMLNSDEIVTSVQEESNPVDDKTKEDEDNNNSESSKGPSNADAFSALETAMEWYEQQSESCPTQLMLFKRIRDLAAKNRRCTMVQ</sequence>
<gene>
    <name evidence="2" type="ORF">TNCV_1241051</name>
</gene>
<proteinExistence type="predicted"/>
<organism evidence="2 3">
    <name type="scientific">Trichonephila clavipes</name>
    <name type="common">Golden silk orbweaver</name>
    <name type="synonym">Nephila clavipes</name>
    <dbReference type="NCBI Taxonomy" id="2585209"/>
    <lineage>
        <taxon>Eukaryota</taxon>
        <taxon>Metazoa</taxon>
        <taxon>Ecdysozoa</taxon>
        <taxon>Arthropoda</taxon>
        <taxon>Chelicerata</taxon>
        <taxon>Arachnida</taxon>
        <taxon>Araneae</taxon>
        <taxon>Araneomorphae</taxon>
        <taxon>Entelegynae</taxon>
        <taxon>Araneoidea</taxon>
        <taxon>Nephilidae</taxon>
        <taxon>Trichonephila</taxon>
    </lineage>
</organism>
<evidence type="ECO:0000256" key="1">
    <source>
        <dbReference type="SAM" id="MobiDB-lite"/>
    </source>
</evidence>
<accession>A0A8X7BJ83</accession>
<evidence type="ECO:0000313" key="3">
    <source>
        <dbReference type="Proteomes" id="UP000887159"/>
    </source>
</evidence>
<dbReference type="AlphaFoldDB" id="A0A8X7BJ83"/>
<reference evidence="2" key="1">
    <citation type="submission" date="2020-08" db="EMBL/GenBank/DDBJ databases">
        <title>Multicomponent nature underlies the extraordinary mechanical properties of spider dragline silk.</title>
        <authorList>
            <person name="Kono N."/>
            <person name="Nakamura H."/>
            <person name="Mori M."/>
            <person name="Yoshida Y."/>
            <person name="Ohtoshi R."/>
            <person name="Malay A.D."/>
            <person name="Moran D.A.P."/>
            <person name="Tomita M."/>
            <person name="Numata K."/>
            <person name="Arakawa K."/>
        </authorList>
    </citation>
    <scope>NUCLEOTIDE SEQUENCE</scope>
</reference>
<protein>
    <submittedName>
        <fullName evidence="2">Uncharacterized protein</fullName>
    </submittedName>
</protein>